<dbReference type="EMBL" id="KQ947418">
    <property type="protein sequence ID" value="KUJ15384.1"/>
    <property type="molecule type" value="Genomic_DNA"/>
</dbReference>
<dbReference type="InterPro" id="IPR001005">
    <property type="entry name" value="SANT/Myb"/>
</dbReference>
<protein>
    <recommendedName>
        <fullName evidence="2">Myb-like domain-containing protein</fullName>
    </recommendedName>
</protein>
<evidence type="ECO:0000259" key="2">
    <source>
        <dbReference type="PROSITE" id="PS50090"/>
    </source>
</evidence>
<feature type="region of interest" description="Disordered" evidence="1">
    <location>
        <begin position="1489"/>
        <end position="1537"/>
    </location>
</feature>
<dbReference type="SUPFAM" id="SSF46689">
    <property type="entry name" value="Homeodomain-like"/>
    <property type="match status" value="1"/>
</dbReference>
<dbReference type="Pfam" id="PF00249">
    <property type="entry name" value="Myb_DNA-binding"/>
    <property type="match status" value="1"/>
</dbReference>
<keyword evidence="4" id="KW-1185">Reference proteome</keyword>
<feature type="compositionally biased region" description="Basic residues" evidence="1">
    <location>
        <begin position="1643"/>
        <end position="1653"/>
    </location>
</feature>
<name>A0A194X5N2_MOLSC</name>
<sequence>MKDALLQGFEPQSDGRSIAQTTSYWTVPEQNEFPALLKYFGTDWYGIAKHMPTKTHIMIKNYYQRLVDSGKGEWEDLAKEANDRRETGFHHGKEKAMGLYTAWDQYPPTKKSLIVKLKYKKRGADIERILRVRAKPSLEFVRLEKARIAVQQKELRSEQDEEPVLPQGNCHYILLHPEVKGLRCACVRYSLNRLIPGSTCDCGHQAYYHEPVQADIPKHFNLNVVAPELDMERRQDPMLVGDFMEINAGIAFDKNMLSRLDRKGITDKEAARPPGWAYHSPALSREAQALEQLPRNGPGLNFPSPCFLCVIGPTQEVVFDSIDDYNVHLWQKHMDLTKWQETKCIWEGCSSLGTFATAKLWFAHVRSVHQKNFWCTSVDCEYRKSGPNPKPFGSQNTLNRHSQTHADPVYCMEPGCTGRDNIARSDKKKKHNIEYHGEILCGVYGCPRSRHIKEVYFGFSTNADLVAHQRSKHADMNLAYGMNTAYIGQDSDGDNHFHGSPPFQFPAPFSQQMPSDIDQRPTFISGQNSHGFENFTDSGIGSTLALTVKALSDKQVSYLAALQESSKEDSEAKPLKAPAAEDHSDTQTLLSDTSSLRDPKLGEYVTELADAICRAFPPSFNETDLARISAGLPVLLKEFAVRLGDDGSSHVYGQLKHLVYRYHRSIISHFQHEYGEKDDGDLPLRADEMTLNDKMTLWQNNDDKEPEVIAFDNGSDEGEDDHDQDFEPDSLDLSEFRRALTDGPAYTWLRCHLQIQSDLEIPGPLQTKNEIRNQIVKKIGRPHKISRRARSPVHTIMFDLEWNPIAFYQEQQYKETLSEVLSHAVTLTGSGNNVQATTCLQYLSQTWPETGVHFLQLLQRCIGTRTVHSGTFPDNTHLTVYDYPTQIRVSATGNAFSVAEVGEQLAWLGAALRSSPNDQEVAYCKPFISEITSSSCKFDFEIQTKGERDDTSSGDCWQNLFRNPMVVIGYPIPRRPVADRGLEVSLDIMVTLANTRRLIDFCGRTFVKGFSAMLTVMEVIEDTVFWHLFYNEDRSYISYSDPRILRNPSSPQSLAIKNPDSKRHILGWCESIRNYAGNRISSMFPTIHQQTLTDYHITGAHDANYDIGWSGLSSPNQTCAFEKVSVSTGKIVSVGVSCAIGIKDKSIRVDFGDDYVSMLSMISKRHFVFHDLDEEDRRAWLVDGASALLHLLRASLKHYQNDRHLQRIFCFDFSELEEARTTHTGADAAFEVLLNVDNQQLSLYSKMPESWREKTIGERGKQEEVLKEKTVDFCLKDRVDQICNILGQIMAHQDDVSSQSGVGFRLKTTPQRQLEGFDFMDVATGQGTLWPKVATLRASGAGWVDFTRKIHAISLFGTGFGDLLAPANNRAGCGSCLWNEGVPKGKDYLAVPVAELKDIIRTKGNMRRNPWRVVDDIYWHTPDMTFERCGCLQSRSAKHDRVQVFLPATFPKMWGRNLKSPSKLASDGAVIFGHSWKFPLRWGVSGNPEEGNPLPSIEGGDPVFYDSGIGSAQSASSSERPSDSPNPLQPSNGCLASDPRLYKLSNQQFIHQDASTRTGVTPEIAALQLLNSMEEPEGSRKESKGRAKRSISPTDVLMTRQLHGRGYDHEMEQIPGMLAVNEPRNKRRRHEFHTEDLSEQRESRRRKGKERAP</sequence>
<feature type="domain" description="Myb-like" evidence="2">
    <location>
        <begin position="25"/>
        <end position="67"/>
    </location>
</feature>
<dbReference type="SMART" id="SM00717">
    <property type="entry name" value="SANT"/>
    <property type="match status" value="1"/>
</dbReference>
<feature type="compositionally biased region" description="Low complexity" evidence="1">
    <location>
        <begin position="1506"/>
        <end position="1525"/>
    </location>
</feature>
<dbReference type="InParanoid" id="A0A194X5N2"/>
<evidence type="ECO:0000313" key="4">
    <source>
        <dbReference type="Proteomes" id="UP000070700"/>
    </source>
</evidence>
<feature type="compositionally biased region" description="Basic and acidic residues" evidence="1">
    <location>
        <begin position="567"/>
        <end position="585"/>
    </location>
</feature>
<feature type="compositionally biased region" description="Basic and acidic residues" evidence="1">
    <location>
        <begin position="1632"/>
        <end position="1642"/>
    </location>
</feature>
<dbReference type="KEGG" id="psco:LY89DRAFT_735500"/>
<evidence type="ECO:0000256" key="1">
    <source>
        <dbReference type="SAM" id="MobiDB-lite"/>
    </source>
</evidence>
<evidence type="ECO:0000313" key="3">
    <source>
        <dbReference type="EMBL" id="KUJ15384.1"/>
    </source>
</evidence>
<dbReference type="OrthoDB" id="1658288at2759"/>
<feature type="region of interest" description="Disordered" evidence="1">
    <location>
        <begin position="567"/>
        <end position="594"/>
    </location>
</feature>
<dbReference type="PROSITE" id="PS50090">
    <property type="entry name" value="MYB_LIKE"/>
    <property type="match status" value="1"/>
</dbReference>
<gene>
    <name evidence="3" type="ORF">LY89DRAFT_735500</name>
</gene>
<dbReference type="Proteomes" id="UP000070700">
    <property type="component" value="Unassembled WGS sequence"/>
</dbReference>
<feature type="region of interest" description="Disordered" evidence="1">
    <location>
        <begin position="1569"/>
        <end position="1653"/>
    </location>
</feature>
<reference evidence="3 4" key="1">
    <citation type="submission" date="2015-10" db="EMBL/GenBank/DDBJ databases">
        <title>Full genome of DAOMC 229536 Phialocephala scopiformis, a fungal endophyte of spruce producing the potent anti-insectan compound rugulosin.</title>
        <authorList>
            <consortium name="DOE Joint Genome Institute"/>
            <person name="Walker A.K."/>
            <person name="Frasz S.L."/>
            <person name="Seifert K.A."/>
            <person name="Miller J.D."/>
            <person name="Mondo S.J."/>
            <person name="Labutti K."/>
            <person name="Lipzen A."/>
            <person name="Dockter R."/>
            <person name="Kennedy M."/>
            <person name="Grigoriev I.V."/>
            <person name="Spatafora J.W."/>
        </authorList>
    </citation>
    <scope>NUCLEOTIDE SEQUENCE [LARGE SCALE GENOMIC DNA]</scope>
    <source>
        <strain evidence="3 4">CBS 120377</strain>
    </source>
</reference>
<accession>A0A194X5N2</accession>
<dbReference type="CDD" id="cd00167">
    <property type="entry name" value="SANT"/>
    <property type="match status" value="1"/>
</dbReference>
<dbReference type="InterPro" id="IPR009057">
    <property type="entry name" value="Homeodomain-like_sf"/>
</dbReference>
<proteinExistence type="predicted"/>
<organism evidence="3 4">
    <name type="scientific">Mollisia scopiformis</name>
    <name type="common">Conifer needle endophyte fungus</name>
    <name type="synonym">Phialocephala scopiformis</name>
    <dbReference type="NCBI Taxonomy" id="149040"/>
    <lineage>
        <taxon>Eukaryota</taxon>
        <taxon>Fungi</taxon>
        <taxon>Dikarya</taxon>
        <taxon>Ascomycota</taxon>
        <taxon>Pezizomycotina</taxon>
        <taxon>Leotiomycetes</taxon>
        <taxon>Helotiales</taxon>
        <taxon>Mollisiaceae</taxon>
        <taxon>Mollisia</taxon>
    </lineage>
</organism>
<dbReference type="Gene3D" id="1.10.10.60">
    <property type="entry name" value="Homeodomain-like"/>
    <property type="match status" value="1"/>
</dbReference>
<dbReference type="STRING" id="149040.A0A194X5N2"/>
<dbReference type="GeneID" id="28829746"/>
<dbReference type="RefSeq" id="XP_018069739.1">
    <property type="nucleotide sequence ID" value="XM_018220020.1"/>
</dbReference>